<evidence type="ECO:0000256" key="1">
    <source>
        <dbReference type="SAM" id="MobiDB-lite"/>
    </source>
</evidence>
<protein>
    <submittedName>
        <fullName evidence="2">Uncharacterized protein</fullName>
    </submittedName>
</protein>
<accession>A0A8T0SUL6</accession>
<comment type="caution">
    <text evidence="2">The sequence shown here is derived from an EMBL/GenBank/DDBJ whole genome shotgun (WGS) entry which is preliminary data.</text>
</comment>
<dbReference type="EMBL" id="CM029045">
    <property type="protein sequence ID" value="KAG2600928.1"/>
    <property type="molecule type" value="Genomic_DNA"/>
</dbReference>
<feature type="region of interest" description="Disordered" evidence="1">
    <location>
        <begin position="63"/>
        <end position="111"/>
    </location>
</feature>
<gene>
    <name evidence="2" type="ORF">PVAP13_5KG558207</name>
</gene>
<dbReference type="AlphaFoldDB" id="A0A8T0SUL6"/>
<keyword evidence="3" id="KW-1185">Reference proteome</keyword>
<dbReference type="Proteomes" id="UP000823388">
    <property type="component" value="Chromosome 5K"/>
</dbReference>
<evidence type="ECO:0000313" key="2">
    <source>
        <dbReference type="EMBL" id="KAG2600928.1"/>
    </source>
</evidence>
<feature type="region of interest" description="Disordered" evidence="1">
    <location>
        <begin position="1"/>
        <end position="22"/>
    </location>
</feature>
<evidence type="ECO:0000313" key="3">
    <source>
        <dbReference type="Proteomes" id="UP000823388"/>
    </source>
</evidence>
<sequence>MHSATSDPTSLPFPVAPSSHPAVSELSFPPMADLGFQFQRHQITVSVQNLDLLTAVERRSPAMRGLRQHRRRAGTADGSGVVPVMPPRYRTPLALRCGPAAPSTERWRRRG</sequence>
<proteinExistence type="predicted"/>
<name>A0A8T0SUL6_PANVG</name>
<organism evidence="2 3">
    <name type="scientific">Panicum virgatum</name>
    <name type="common">Blackwell switchgrass</name>
    <dbReference type="NCBI Taxonomy" id="38727"/>
    <lineage>
        <taxon>Eukaryota</taxon>
        <taxon>Viridiplantae</taxon>
        <taxon>Streptophyta</taxon>
        <taxon>Embryophyta</taxon>
        <taxon>Tracheophyta</taxon>
        <taxon>Spermatophyta</taxon>
        <taxon>Magnoliopsida</taxon>
        <taxon>Liliopsida</taxon>
        <taxon>Poales</taxon>
        <taxon>Poaceae</taxon>
        <taxon>PACMAD clade</taxon>
        <taxon>Panicoideae</taxon>
        <taxon>Panicodae</taxon>
        <taxon>Paniceae</taxon>
        <taxon>Panicinae</taxon>
        <taxon>Panicum</taxon>
        <taxon>Panicum sect. Hiantes</taxon>
    </lineage>
</organism>
<reference evidence="2" key="1">
    <citation type="submission" date="2020-05" db="EMBL/GenBank/DDBJ databases">
        <title>WGS assembly of Panicum virgatum.</title>
        <authorList>
            <person name="Lovell J.T."/>
            <person name="Jenkins J."/>
            <person name="Shu S."/>
            <person name="Juenger T.E."/>
            <person name="Schmutz J."/>
        </authorList>
    </citation>
    <scope>NUCLEOTIDE SEQUENCE</scope>
    <source>
        <strain evidence="2">AP13</strain>
    </source>
</reference>